<evidence type="ECO:0000313" key="5">
    <source>
        <dbReference type="Proteomes" id="UP000838756"/>
    </source>
</evidence>
<evidence type="ECO:0000313" key="4">
    <source>
        <dbReference type="EMBL" id="CAH2236154.1"/>
    </source>
</evidence>
<organism evidence="4 5">
    <name type="scientific">Pararge aegeria aegeria</name>
    <dbReference type="NCBI Taxonomy" id="348720"/>
    <lineage>
        <taxon>Eukaryota</taxon>
        <taxon>Metazoa</taxon>
        <taxon>Ecdysozoa</taxon>
        <taxon>Arthropoda</taxon>
        <taxon>Hexapoda</taxon>
        <taxon>Insecta</taxon>
        <taxon>Pterygota</taxon>
        <taxon>Neoptera</taxon>
        <taxon>Endopterygota</taxon>
        <taxon>Lepidoptera</taxon>
        <taxon>Glossata</taxon>
        <taxon>Ditrysia</taxon>
        <taxon>Papilionoidea</taxon>
        <taxon>Nymphalidae</taxon>
        <taxon>Satyrinae</taxon>
        <taxon>Satyrini</taxon>
        <taxon>Parargina</taxon>
        <taxon>Pararge</taxon>
    </lineage>
</organism>
<dbReference type="PANTHER" id="PTHR23405:SF4">
    <property type="entry name" value="PROTEIN MAK16 HOMOLOG"/>
    <property type="match status" value="1"/>
</dbReference>
<name>A0A8S4RHQ3_9NEOP</name>
<protein>
    <submittedName>
        <fullName evidence="4">Jg17667 protein</fullName>
    </submittedName>
</protein>
<dbReference type="InterPro" id="IPR029004">
    <property type="entry name" value="Ribosomal_eL28/Mak16"/>
</dbReference>
<keyword evidence="2" id="KW-0539">Nucleus</keyword>
<keyword evidence="5" id="KW-1185">Reference proteome</keyword>
<dbReference type="PANTHER" id="PTHR23405">
    <property type="entry name" value="MAINTENANCE OF KILLER 16 MAK16 PROTEIN-RELATED"/>
    <property type="match status" value="1"/>
</dbReference>
<comment type="caution">
    <text evidence="4">The sequence shown here is derived from an EMBL/GenBank/DDBJ whole genome shotgun (WGS) entry which is preliminary data.</text>
</comment>
<accession>A0A8S4RHQ3</accession>
<evidence type="ECO:0000256" key="1">
    <source>
        <dbReference type="ARBA" id="ARBA00004123"/>
    </source>
</evidence>
<proteinExistence type="predicted"/>
<gene>
    <name evidence="4" type="primary">jg17667</name>
    <name evidence="4" type="ORF">PAEG_LOCUS13634</name>
</gene>
<dbReference type="Gene3D" id="3.30.390.110">
    <property type="match status" value="1"/>
</dbReference>
<sequence>MQHDDVVWAIINKTHCSHKVTTSTQHFCRNEYNLTGLCSRSSCPLANSKYATIREENGIIYLFMKTAESGNEGLRECNNILGLLTSLHRMVVMGKSTWNGMEWNGMEKHLE</sequence>
<evidence type="ECO:0000256" key="2">
    <source>
        <dbReference type="ARBA" id="ARBA00023242"/>
    </source>
</evidence>
<dbReference type="GO" id="GO:0005730">
    <property type="term" value="C:nucleolus"/>
    <property type="evidence" value="ECO:0007669"/>
    <property type="project" value="TreeGrafter"/>
</dbReference>
<dbReference type="Proteomes" id="UP000838756">
    <property type="component" value="Unassembled WGS sequence"/>
</dbReference>
<dbReference type="Pfam" id="PF01778">
    <property type="entry name" value="Ribosomal_L28e"/>
    <property type="match status" value="1"/>
</dbReference>
<dbReference type="EMBL" id="CAKXAJ010025186">
    <property type="protein sequence ID" value="CAH2236154.1"/>
    <property type="molecule type" value="Genomic_DNA"/>
</dbReference>
<dbReference type="AlphaFoldDB" id="A0A8S4RHQ3"/>
<dbReference type="OrthoDB" id="10251342at2759"/>
<reference evidence="4" key="1">
    <citation type="submission" date="2022-03" db="EMBL/GenBank/DDBJ databases">
        <authorList>
            <person name="Lindestad O."/>
        </authorList>
    </citation>
    <scope>NUCLEOTIDE SEQUENCE</scope>
</reference>
<dbReference type="GO" id="GO:0000460">
    <property type="term" value="P:maturation of 5.8S rRNA"/>
    <property type="evidence" value="ECO:0007669"/>
    <property type="project" value="TreeGrafter"/>
</dbReference>
<feature type="domain" description="Ribosomal eL28/Mak16" evidence="3">
    <location>
        <begin position="6"/>
        <end position="71"/>
    </location>
</feature>
<dbReference type="GO" id="GO:0000470">
    <property type="term" value="P:maturation of LSU-rRNA"/>
    <property type="evidence" value="ECO:0007669"/>
    <property type="project" value="TreeGrafter"/>
</dbReference>
<comment type="subcellular location">
    <subcellularLocation>
        <location evidence="1">Nucleus</location>
    </subcellularLocation>
</comment>
<dbReference type="GO" id="GO:0030687">
    <property type="term" value="C:preribosome, large subunit precursor"/>
    <property type="evidence" value="ECO:0007669"/>
    <property type="project" value="TreeGrafter"/>
</dbReference>
<evidence type="ECO:0000259" key="3">
    <source>
        <dbReference type="Pfam" id="PF01778"/>
    </source>
</evidence>